<sequence length="352" mass="39189">MSPKRSPFLLQLRLSRSELPASSLVDPVLSGRQIMEPVPGFVFLIEHVDADGRQRRLMFDLGTRKDLQGFAPKLREIVSSNSLARLDVERDVVDQLTEGGIDLKSIDTVIWSHTHIDHVGDLSKWPTDTKLVLGAGSDRKGYPTYPDAILLDTDFAGREVEEIDFTKSTLKIAGVPAINYLGDGSLYLLDMPGHCAGHLVGLARVKPNSFVLFGADTCHHVGQIRPNPHLHKAYPCPGHILEASRNSVSVEHFGSPGEAEFNLRERKTPLLTIPPPPSGYEDREQSIESQKSLSILDAHHDIFLVLSHDATLMGTINLFPETLNEWKEKGWKKNTIWTFLEEGNSSFRFSPC</sequence>
<dbReference type="Gene3D" id="3.60.15.10">
    <property type="entry name" value="Ribonuclease Z/Hydroxyacylglutathione hydrolase-like"/>
    <property type="match status" value="1"/>
</dbReference>
<keyword evidence="4" id="KW-0862">Zinc</keyword>
<proteinExistence type="inferred from homology"/>
<dbReference type="SMART" id="SM00849">
    <property type="entry name" value="Lactamase_B"/>
    <property type="match status" value="1"/>
</dbReference>
<dbReference type="PANTHER" id="PTHR42978:SF5">
    <property type="entry name" value="METALLO-BETA-LACTAMASE DOMAIN-CONTAINING PROTEIN"/>
    <property type="match status" value="1"/>
</dbReference>
<dbReference type="InterPro" id="IPR001279">
    <property type="entry name" value="Metallo-B-lactamas"/>
</dbReference>
<feature type="domain" description="Metallo-beta-lactamase" evidence="5">
    <location>
        <begin position="39"/>
        <end position="239"/>
    </location>
</feature>
<dbReference type="Proteomes" id="UP001437256">
    <property type="component" value="Unassembled WGS sequence"/>
</dbReference>
<dbReference type="InterPro" id="IPR051013">
    <property type="entry name" value="MBL_superfamily_lactonases"/>
</dbReference>
<evidence type="ECO:0000259" key="5">
    <source>
        <dbReference type="SMART" id="SM00849"/>
    </source>
</evidence>
<evidence type="ECO:0000256" key="4">
    <source>
        <dbReference type="ARBA" id="ARBA00022833"/>
    </source>
</evidence>
<reference evidence="6 7" key="1">
    <citation type="submission" date="2024-05" db="EMBL/GenBank/DDBJ databases">
        <title>A draft genome resource for the thread blight pathogen Marasmius tenuissimus strain MS-2.</title>
        <authorList>
            <person name="Yulfo-Soto G.E."/>
            <person name="Baruah I.K."/>
            <person name="Amoako-Attah I."/>
            <person name="Bukari Y."/>
            <person name="Meinhardt L.W."/>
            <person name="Bailey B.A."/>
            <person name="Cohen S.P."/>
        </authorList>
    </citation>
    <scope>NUCLEOTIDE SEQUENCE [LARGE SCALE GENOMIC DNA]</scope>
    <source>
        <strain evidence="6 7">MS-2</strain>
    </source>
</reference>
<name>A0ABR2ZP58_9AGAR</name>
<organism evidence="6 7">
    <name type="scientific">Marasmius tenuissimus</name>
    <dbReference type="NCBI Taxonomy" id="585030"/>
    <lineage>
        <taxon>Eukaryota</taxon>
        <taxon>Fungi</taxon>
        <taxon>Dikarya</taxon>
        <taxon>Basidiomycota</taxon>
        <taxon>Agaricomycotina</taxon>
        <taxon>Agaricomycetes</taxon>
        <taxon>Agaricomycetidae</taxon>
        <taxon>Agaricales</taxon>
        <taxon>Marasmiineae</taxon>
        <taxon>Marasmiaceae</taxon>
        <taxon>Marasmius</taxon>
    </lineage>
</organism>
<dbReference type="SUPFAM" id="SSF56281">
    <property type="entry name" value="Metallo-hydrolase/oxidoreductase"/>
    <property type="match status" value="1"/>
</dbReference>
<keyword evidence="3" id="KW-0378">Hydrolase</keyword>
<protein>
    <recommendedName>
        <fullName evidence="5">Metallo-beta-lactamase domain-containing protein</fullName>
    </recommendedName>
</protein>
<evidence type="ECO:0000256" key="3">
    <source>
        <dbReference type="ARBA" id="ARBA00022801"/>
    </source>
</evidence>
<evidence type="ECO:0000313" key="6">
    <source>
        <dbReference type="EMBL" id="KAL0063035.1"/>
    </source>
</evidence>
<dbReference type="EMBL" id="JBBXMP010000089">
    <property type="protein sequence ID" value="KAL0063035.1"/>
    <property type="molecule type" value="Genomic_DNA"/>
</dbReference>
<keyword evidence="2" id="KW-0479">Metal-binding</keyword>
<comment type="caution">
    <text evidence="6">The sequence shown here is derived from an EMBL/GenBank/DDBJ whole genome shotgun (WGS) entry which is preliminary data.</text>
</comment>
<gene>
    <name evidence="6" type="ORF">AAF712_010059</name>
</gene>
<evidence type="ECO:0000256" key="2">
    <source>
        <dbReference type="ARBA" id="ARBA00022723"/>
    </source>
</evidence>
<keyword evidence="7" id="KW-1185">Reference proteome</keyword>
<dbReference type="CDD" id="cd07730">
    <property type="entry name" value="metallo-hydrolase-like_MBL-fold"/>
    <property type="match status" value="1"/>
</dbReference>
<dbReference type="PANTHER" id="PTHR42978">
    <property type="entry name" value="QUORUM-QUENCHING LACTONASE YTNP-RELATED-RELATED"/>
    <property type="match status" value="1"/>
</dbReference>
<dbReference type="Pfam" id="PF00753">
    <property type="entry name" value="Lactamase_B"/>
    <property type="match status" value="1"/>
</dbReference>
<evidence type="ECO:0000256" key="1">
    <source>
        <dbReference type="ARBA" id="ARBA00007749"/>
    </source>
</evidence>
<evidence type="ECO:0000313" key="7">
    <source>
        <dbReference type="Proteomes" id="UP001437256"/>
    </source>
</evidence>
<accession>A0ABR2ZP58</accession>
<comment type="similarity">
    <text evidence="1">Belongs to the metallo-beta-lactamase superfamily.</text>
</comment>
<dbReference type="InterPro" id="IPR036866">
    <property type="entry name" value="RibonucZ/Hydroxyglut_hydro"/>
</dbReference>